<organism evidence="3 4">
    <name type="scientific">Rhizobium mongolense subsp. loessense</name>
    <dbReference type="NCBI Taxonomy" id="158890"/>
    <lineage>
        <taxon>Bacteria</taxon>
        <taxon>Pseudomonadati</taxon>
        <taxon>Pseudomonadota</taxon>
        <taxon>Alphaproteobacteria</taxon>
        <taxon>Hyphomicrobiales</taxon>
        <taxon>Rhizobiaceae</taxon>
        <taxon>Rhizobium/Agrobacterium group</taxon>
        <taxon>Rhizobium</taxon>
    </lineage>
</organism>
<dbReference type="GO" id="GO:0005737">
    <property type="term" value="C:cytoplasm"/>
    <property type="evidence" value="ECO:0007669"/>
    <property type="project" value="UniProtKB-SubCell"/>
</dbReference>
<protein>
    <recommendedName>
        <fullName evidence="2">PF03932 family protein CutC</fullName>
    </recommendedName>
</protein>
<dbReference type="Proteomes" id="UP000199542">
    <property type="component" value="Unassembled WGS sequence"/>
</dbReference>
<reference evidence="3 4" key="1">
    <citation type="submission" date="2016-10" db="EMBL/GenBank/DDBJ databases">
        <authorList>
            <person name="de Groot N.N."/>
        </authorList>
    </citation>
    <scope>NUCLEOTIDE SEQUENCE [LARGE SCALE GENOMIC DNA]</scope>
    <source>
        <strain evidence="3 4">CGMCC 1.3401</strain>
    </source>
</reference>
<dbReference type="Gene3D" id="3.20.20.380">
    <property type="entry name" value="Copper homeostasis (CutC) domain"/>
    <property type="match status" value="1"/>
</dbReference>
<dbReference type="AlphaFoldDB" id="A0A1G4PV49"/>
<comment type="similarity">
    <text evidence="1 2">Belongs to the CutC family.</text>
</comment>
<dbReference type="PANTHER" id="PTHR12598">
    <property type="entry name" value="COPPER HOMEOSTASIS PROTEIN CUTC"/>
    <property type="match status" value="1"/>
</dbReference>
<dbReference type="SUPFAM" id="SSF110395">
    <property type="entry name" value="CutC-like"/>
    <property type="match status" value="1"/>
</dbReference>
<name>A0A1G4PV49_9HYPH</name>
<gene>
    <name evidence="2" type="primary">cutC</name>
    <name evidence="3" type="ORF">SAMN02927900_01015</name>
</gene>
<evidence type="ECO:0000256" key="2">
    <source>
        <dbReference type="HAMAP-Rule" id="MF_00795"/>
    </source>
</evidence>
<evidence type="ECO:0000313" key="4">
    <source>
        <dbReference type="Proteomes" id="UP000199542"/>
    </source>
</evidence>
<dbReference type="InterPro" id="IPR036822">
    <property type="entry name" value="CutC-like_dom_sf"/>
</dbReference>
<evidence type="ECO:0000313" key="3">
    <source>
        <dbReference type="EMBL" id="SCW36244.1"/>
    </source>
</evidence>
<accession>A0A1G4PV49</accession>
<proteinExistence type="inferred from homology"/>
<comment type="subcellular location">
    <subcellularLocation>
        <location evidence="2">Cytoplasm</location>
    </subcellularLocation>
</comment>
<dbReference type="GO" id="GO:0005507">
    <property type="term" value="F:copper ion binding"/>
    <property type="evidence" value="ECO:0007669"/>
    <property type="project" value="TreeGrafter"/>
</dbReference>
<dbReference type="Pfam" id="PF03932">
    <property type="entry name" value="CutC"/>
    <property type="match status" value="1"/>
</dbReference>
<comment type="caution">
    <text evidence="2">Once thought to be involved in copper homeostasis, experiments in E.coli have shown this is not the case.</text>
</comment>
<dbReference type="PANTHER" id="PTHR12598:SF0">
    <property type="entry name" value="COPPER HOMEOSTASIS PROTEIN CUTC HOMOLOG"/>
    <property type="match status" value="1"/>
</dbReference>
<keyword evidence="2" id="KW-0963">Cytoplasm</keyword>
<evidence type="ECO:0000256" key="1">
    <source>
        <dbReference type="ARBA" id="ARBA00007768"/>
    </source>
</evidence>
<dbReference type="EMBL" id="FMTM01000001">
    <property type="protein sequence ID" value="SCW36244.1"/>
    <property type="molecule type" value="Genomic_DNA"/>
</dbReference>
<dbReference type="InterPro" id="IPR005627">
    <property type="entry name" value="CutC-like"/>
</dbReference>
<dbReference type="HAMAP" id="MF_00795">
    <property type="entry name" value="CutC"/>
    <property type="match status" value="1"/>
</dbReference>
<sequence length="245" mass="25362">MKEFRKMPALLEVCVDSPKGLAAAIEGGAGRIELCSALELGGLTPVAGLMKAAASAPIPVYAMIRPHSGPFIFDAADEDAMMADIDAIRAFGLAGVVIGANRPDGTLDMPLIHRLKKHAAGLGSTLHRAFDLVPDADVALEQAVELGCERILTSGCAPKAIDGLETLKRISAKAAGRISIMPGSGVRCGNVAQILRMTGAREIHGSCSSPANIDPRAVSFGFAAPASNQTDVAVVRQMRQAIDAA</sequence>